<proteinExistence type="predicted"/>
<dbReference type="InterPro" id="IPR000673">
    <property type="entry name" value="Sig_transdc_resp-reg_Me-estase"/>
</dbReference>
<evidence type="ECO:0000313" key="7">
    <source>
        <dbReference type="Proteomes" id="UP000636938"/>
    </source>
</evidence>
<evidence type="ECO:0000259" key="5">
    <source>
        <dbReference type="PROSITE" id="PS50122"/>
    </source>
</evidence>
<keyword evidence="4" id="KW-0145">Chemotaxis</keyword>
<feature type="active site" evidence="4">
    <location>
        <position position="43"/>
    </location>
</feature>
<dbReference type="PANTHER" id="PTHR42872">
    <property type="entry name" value="PROTEIN-GLUTAMATE METHYLESTERASE/PROTEIN-GLUTAMINE GLUTAMINASE"/>
    <property type="match status" value="1"/>
</dbReference>
<dbReference type="GO" id="GO:0008984">
    <property type="term" value="F:protein-glutamate methylesterase activity"/>
    <property type="evidence" value="ECO:0007669"/>
    <property type="project" value="UniProtKB-EC"/>
</dbReference>
<dbReference type="Gene3D" id="3.40.50.180">
    <property type="entry name" value="Methylesterase CheB, C-terminal domain"/>
    <property type="match status" value="1"/>
</dbReference>
<feature type="active site" evidence="4">
    <location>
        <position position="134"/>
    </location>
</feature>
<dbReference type="EMBL" id="JACSQS010000001">
    <property type="protein sequence ID" value="MBD7953039.1"/>
    <property type="molecule type" value="Genomic_DNA"/>
</dbReference>
<dbReference type="PIRSF" id="PIRSF036461">
    <property type="entry name" value="Chmtx_methlestr"/>
    <property type="match status" value="1"/>
</dbReference>
<dbReference type="SUPFAM" id="SSF52738">
    <property type="entry name" value="Methylesterase CheB, C-terminal domain"/>
    <property type="match status" value="1"/>
</dbReference>
<dbReference type="EC" id="3.1.1.61" evidence="2"/>
<dbReference type="PANTHER" id="PTHR42872:SF6">
    <property type="entry name" value="PROTEIN-GLUTAMATE METHYLESTERASE_PROTEIN-GLUTAMINE GLUTAMINASE"/>
    <property type="match status" value="1"/>
</dbReference>
<dbReference type="PROSITE" id="PS50122">
    <property type="entry name" value="CHEB"/>
    <property type="match status" value="1"/>
</dbReference>
<dbReference type="Proteomes" id="UP000636938">
    <property type="component" value="Unassembled WGS sequence"/>
</dbReference>
<evidence type="ECO:0000256" key="2">
    <source>
        <dbReference type="ARBA" id="ARBA00039140"/>
    </source>
</evidence>
<evidence type="ECO:0000256" key="1">
    <source>
        <dbReference type="ARBA" id="ARBA00022801"/>
    </source>
</evidence>
<protein>
    <recommendedName>
        <fullName evidence="2">protein-glutamate methylesterase</fullName>
        <ecNumber evidence="2">3.1.1.61</ecNumber>
    </recommendedName>
</protein>
<dbReference type="GO" id="GO:0000156">
    <property type="term" value="F:phosphorelay response regulator activity"/>
    <property type="evidence" value="ECO:0007669"/>
    <property type="project" value="InterPro"/>
</dbReference>
<feature type="domain" description="CheB-type methylesterase" evidence="5">
    <location>
        <begin position="1"/>
        <end position="192"/>
    </location>
</feature>
<evidence type="ECO:0000313" key="6">
    <source>
        <dbReference type="EMBL" id="MBD7953039.1"/>
    </source>
</evidence>
<feature type="active site" evidence="4">
    <location>
        <position position="17"/>
    </location>
</feature>
<dbReference type="GO" id="GO:0006935">
    <property type="term" value="P:chemotaxis"/>
    <property type="evidence" value="ECO:0007669"/>
    <property type="project" value="UniProtKB-UniRule"/>
</dbReference>
<dbReference type="InterPro" id="IPR011247">
    <property type="entry name" value="Chemotax_prot-Glu_Me-esterase"/>
</dbReference>
<dbReference type="CDD" id="cd16433">
    <property type="entry name" value="CheB"/>
    <property type="match status" value="1"/>
</dbReference>
<dbReference type="GO" id="GO:0005737">
    <property type="term" value="C:cytoplasm"/>
    <property type="evidence" value="ECO:0007669"/>
    <property type="project" value="InterPro"/>
</dbReference>
<evidence type="ECO:0000256" key="3">
    <source>
        <dbReference type="ARBA" id="ARBA00048267"/>
    </source>
</evidence>
<comment type="caution">
    <text evidence="6">The sequence shown here is derived from an EMBL/GenBank/DDBJ whole genome shotgun (WGS) entry which is preliminary data.</text>
</comment>
<dbReference type="InterPro" id="IPR035909">
    <property type="entry name" value="CheB_C"/>
</dbReference>
<keyword evidence="7" id="KW-1185">Reference proteome</keyword>
<name>A0A8X8FRJ2_9GAMM</name>
<accession>A0A8X8FRJ2</accession>
<sequence>MSNSNRIHRDIIVIGASAGATPVLTRLAALLPSDFPPVLLVRHIGSHQSVLPELLSGAGRMRVRHAVAGDAIEPGTLLIAPPDQHMLVADGVIRLTRGAKENLARPAIDPLFRSAAACFGPRVIGVVLSGRLDDGTAGLQAIKACGGLAIVQDPADALEPSMPRSALRHVAVDWTTPGEQLAATLQRAIGEPTRSAPAVPAAVRHENDLSMDTGNDMSGLDAIGRPSKVSCPACGGVLWHIDDSAPPRYRCHTGHAYTLDALDQTQARHTDDELWRALRALHERQRVIDMLVDLHGEASREGALRIAEQSRVATAILHLRALMDAGVP</sequence>
<dbReference type="RefSeq" id="WP_191768708.1">
    <property type="nucleotide sequence ID" value="NZ_JACSQS010000001.1"/>
</dbReference>
<evidence type="ECO:0000256" key="4">
    <source>
        <dbReference type="PROSITE-ProRule" id="PRU00050"/>
    </source>
</evidence>
<comment type="catalytic activity">
    <reaction evidence="3">
        <text>[protein]-L-glutamate 5-O-methyl ester + H2O = L-glutamyl-[protein] + methanol + H(+)</text>
        <dbReference type="Rhea" id="RHEA:23236"/>
        <dbReference type="Rhea" id="RHEA-COMP:10208"/>
        <dbReference type="Rhea" id="RHEA-COMP:10311"/>
        <dbReference type="ChEBI" id="CHEBI:15377"/>
        <dbReference type="ChEBI" id="CHEBI:15378"/>
        <dbReference type="ChEBI" id="CHEBI:17790"/>
        <dbReference type="ChEBI" id="CHEBI:29973"/>
        <dbReference type="ChEBI" id="CHEBI:82795"/>
        <dbReference type="EC" id="3.1.1.61"/>
    </reaction>
</comment>
<organism evidence="6 7">
    <name type="scientific">Stenotrophomonas lacuserhaii</name>
    <dbReference type="NCBI Taxonomy" id="2760084"/>
    <lineage>
        <taxon>Bacteria</taxon>
        <taxon>Pseudomonadati</taxon>
        <taxon>Pseudomonadota</taxon>
        <taxon>Gammaproteobacteria</taxon>
        <taxon>Lysobacterales</taxon>
        <taxon>Lysobacteraceae</taxon>
        <taxon>Stenotrophomonas</taxon>
    </lineage>
</organism>
<reference evidence="6 7" key="1">
    <citation type="submission" date="2020-08" db="EMBL/GenBank/DDBJ databases">
        <title>A Genomic Blueprint of the Chicken Gut Microbiome.</title>
        <authorList>
            <person name="Gilroy R."/>
            <person name="Ravi A."/>
            <person name="Getino M."/>
            <person name="Pursley I."/>
            <person name="Horton D.L."/>
            <person name="Alikhan N.-F."/>
            <person name="Baker D."/>
            <person name="Gharbi K."/>
            <person name="Hall N."/>
            <person name="Watson M."/>
            <person name="Adriaenssens E.M."/>
            <person name="Foster-Nyarko E."/>
            <person name="Jarju S."/>
            <person name="Secka A."/>
            <person name="Antonio M."/>
            <person name="Oren A."/>
            <person name="Chaudhuri R."/>
            <person name="La Ragione R.M."/>
            <person name="Hildebrand F."/>
            <person name="Pallen M.J."/>
        </authorList>
    </citation>
    <scope>NUCLEOTIDE SEQUENCE [LARGE SCALE GENOMIC DNA]</scope>
    <source>
        <strain evidence="6 7">Sa5BUN4</strain>
    </source>
</reference>
<keyword evidence="1 4" id="KW-0378">Hydrolase</keyword>
<dbReference type="AlphaFoldDB" id="A0A8X8FRJ2"/>
<gene>
    <name evidence="6" type="ORF">H9654_02375</name>
</gene>
<dbReference type="Pfam" id="PF01339">
    <property type="entry name" value="CheB_methylest"/>
    <property type="match status" value="1"/>
</dbReference>